<dbReference type="InterPro" id="IPR002701">
    <property type="entry name" value="CM_II_prokaryot"/>
</dbReference>
<evidence type="ECO:0000256" key="5">
    <source>
        <dbReference type="PIRNR" id="PIRNR026640"/>
    </source>
</evidence>
<evidence type="ECO:0000256" key="4">
    <source>
        <dbReference type="ARBA" id="ARBA00023235"/>
    </source>
</evidence>
<dbReference type="NCBIfam" id="TIGR01806">
    <property type="entry name" value="CM_mono2"/>
    <property type="match status" value="1"/>
</dbReference>
<evidence type="ECO:0000313" key="8">
    <source>
        <dbReference type="EMBL" id="SDJ34691.1"/>
    </source>
</evidence>
<organism evidence="8 9">
    <name type="scientific">Pseudomonas indica</name>
    <dbReference type="NCBI Taxonomy" id="137658"/>
    <lineage>
        <taxon>Bacteria</taxon>
        <taxon>Pseudomonadati</taxon>
        <taxon>Pseudomonadota</taxon>
        <taxon>Gammaproteobacteria</taxon>
        <taxon>Pseudomonadales</taxon>
        <taxon>Pseudomonadaceae</taxon>
        <taxon>Pseudomonas</taxon>
    </lineage>
</organism>
<reference evidence="8 9" key="1">
    <citation type="submission" date="2016-10" db="EMBL/GenBank/DDBJ databases">
        <authorList>
            <person name="de Groot N.N."/>
        </authorList>
    </citation>
    <scope>NUCLEOTIDE SEQUENCE [LARGE SCALE GENOMIC DNA]</scope>
    <source>
        <strain evidence="8 9">JCM 21544</strain>
    </source>
</reference>
<dbReference type="Proteomes" id="UP000198706">
    <property type="component" value="Unassembled WGS sequence"/>
</dbReference>
<sequence length="183" mass="19933">MRIHRPPLAALLFSLALGSAQAGETTTPALDALIRVSTERLLLADQVAASKAQSGKAVEDAARESEQLATLSAKAPDYRLTPEQVTAFFKWQIEANKLVQYRLLAKPAPASGTPVSLDAIRARLNTINVEILENLAPALAELQQHGCAETLYEGIRRRTKREHLDALHKTALVRAFGDTCRSL</sequence>
<dbReference type="RefSeq" id="WP_084333021.1">
    <property type="nucleotide sequence ID" value="NZ_FNFD01000001.1"/>
</dbReference>
<dbReference type="STRING" id="137658.SAMN05216186_101212"/>
<dbReference type="Pfam" id="PF01817">
    <property type="entry name" value="CM_2"/>
    <property type="match status" value="1"/>
</dbReference>
<feature type="signal peptide" evidence="6">
    <location>
        <begin position="1"/>
        <end position="22"/>
    </location>
</feature>
<keyword evidence="4 5" id="KW-0413">Isomerase</keyword>
<dbReference type="PANTHER" id="PTHR38041:SF2">
    <property type="entry name" value="SECRETED CHORISMATE MUTASE"/>
    <property type="match status" value="1"/>
</dbReference>
<evidence type="ECO:0000259" key="7">
    <source>
        <dbReference type="PROSITE" id="PS51168"/>
    </source>
</evidence>
<evidence type="ECO:0000256" key="3">
    <source>
        <dbReference type="ARBA" id="ARBA00022729"/>
    </source>
</evidence>
<dbReference type="EC" id="5.4.99.5" evidence="2 5"/>
<evidence type="ECO:0000313" key="9">
    <source>
        <dbReference type="Proteomes" id="UP000198706"/>
    </source>
</evidence>
<feature type="chain" id="PRO_5011529356" description="Chorismate mutase" evidence="6">
    <location>
        <begin position="23"/>
        <end position="183"/>
    </location>
</feature>
<dbReference type="NCBIfam" id="NF006741">
    <property type="entry name" value="PRK09269.1"/>
    <property type="match status" value="1"/>
</dbReference>
<keyword evidence="9" id="KW-1185">Reference proteome</keyword>
<accession>A0A1G8SZN3</accession>
<comment type="catalytic activity">
    <reaction evidence="5">
        <text>chorismate = prephenate</text>
        <dbReference type="Rhea" id="RHEA:13897"/>
        <dbReference type="ChEBI" id="CHEBI:29748"/>
        <dbReference type="ChEBI" id="CHEBI:29934"/>
        <dbReference type="EC" id="5.4.99.5"/>
    </reaction>
</comment>
<dbReference type="PANTHER" id="PTHR38041">
    <property type="entry name" value="CHORISMATE MUTASE"/>
    <property type="match status" value="1"/>
</dbReference>
<dbReference type="UniPathway" id="UPA00120">
    <property type="reaction ID" value="UER00203"/>
</dbReference>
<dbReference type="SMART" id="SM00830">
    <property type="entry name" value="CM_2"/>
    <property type="match status" value="1"/>
</dbReference>
<dbReference type="EMBL" id="FNFD01000001">
    <property type="protein sequence ID" value="SDJ34691.1"/>
    <property type="molecule type" value="Genomic_DNA"/>
</dbReference>
<comment type="function">
    <text evidence="5">Catalyzes the Claisen rearrangement of chorismate to prephenate.</text>
</comment>
<evidence type="ECO:0000256" key="1">
    <source>
        <dbReference type="ARBA" id="ARBA00004817"/>
    </source>
</evidence>
<dbReference type="AlphaFoldDB" id="A0A1G8SZN3"/>
<feature type="domain" description="Chorismate mutase" evidence="7">
    <location>
        <begin position="9"/>
        <end position="104"/>
    </location>
</feature>
<dbReference type="InterPro" id="IPR051331">
    <property type="entry name" value="Chorismate_mutase-related"/>
</dbReference>
<gene>
    <name evidence="8" type="ORF">SAMN05216186_101212</name>
</gene>
<evidence type="ECO:0000256" key="6">
    <source>
        <dbReference type="SAM" id="SignalP"/>
    </source>
</evidence>
<dbReference type="Gene3D" id="1.20.59.10">
    <property type="entry name" value="Chorismate mutase"/>
    <property type="match status" value="1"/>
</dbReference>
<dbReference type="InterPro" id="IPR036263">
    <property type="entry name" value="Chorismate_II_sf"/>
</dbReference>
<comment type="pathway">
    <text evidence="1 5">Metabolic intermediate biosynthesis; prephenate biosynthesis; prephenate from chorismate: step 1/1.</text>
</comment>
<dbReference type="GO" id="GO:0004106">
    <property type="term" value="F:chorismate mutase activity"/>
    <property type="evidence" value="ECO:0007669"/>
    <property type="project" value="UniProtKB-EC"/>
</dbReference>
<dbReference type="PIRSF" id="PIRSF026640">
    <property type="entry name" value="Peripl_chor_mut"/>
    <property type="match status" value="1"/>
</dbReference>
<dbReference type="GO" id="GO:0009697">
    <property type="term" value="P:salicylic acid biosynthetic process"/>
    <property type="evidence" value="ECO:0007669"/>
    <property type="project" value="TreeGrafter"/>
</dbReference>
<dbReference type="InterPro" id="IPR036979">
    <property type="entry name" value="CM_dom_sf"/>
</dbReference>
<keyword evidence="3 6" id="KW-0732">Signal</keyword>
<dbReference type="SUPFAM" id="SSF48600">
    <property type="entry name" value="Chorismate mutase II"/>
    <property type="match status" value="1"/>
</dbReference>
<protein>
    <recommendedName>
        <fullName evidence="2 5">Chorismate mutase</fullName>
        <ecNumber evidence="2 5">5.4.99.5</ecNumber>
    </recommendedName>
</protein>
<dbReference type="GO" id="GO:0046417">
    <property type="term" value="P:chorismate metabolic process"/>
    <property type="evidence" value="ECO:0007669"/>
    <property type="project" value="InterPro"/>
</dbReference>
<proteinExistence type="predicted"/>
<name>A0A1G8SZN3_9PSED</name>
<evidence type="ECO:0000256" key="2">
    <source>
        <dbReference type="ARBA" id="ARBA00012404"/>
    </source>
</evidence>
<dbReference type="PROSITE" id="PS51168">
    <property type="entry name" value="CHORISMATE_MUT_2"/>
    <property type="match status" value="1"/>
</dbReference>
<dbReference type="InterPro" id="IPR008240">
    <property type="entry name" value="Chorismate_mutase_periplasmic"/>
</dbReference>